<protein>
    <recommendedName>
        <fullName evidence="3">Ig-like domain-containing protein</fullName>
    </recommendedName>
</protein>
<keyword evidence="2" id="KW-1185">Reference proteome</keyword>
<name>A0AA47N689_MERPO</name>
<organism evidence="1 2">
    <name type="scientific">Merluccius polli</name>
    <name type="common">Benguela hake</name>
    <name type="synonym">Merluccius cadenati</name>
    <dbReference type="NCBI Taxonomy" id="89951"/>
    <lineage>
        <taxon>Eukaryota</taxon>
        <taxon>Metazoa</taxon>
        <taxon>Chordata</taxon>
        <taxon>Craniata</taxon>
        <taxon>Vertebrata</taxon>
        <taxon>Euteleostomi</taxon>
        <taxon>Actinopterygii</taxon>
        <taxon>Neopterygii</taxon>
        <taxon>Teleostei</taxon>
        <taxon>Neoteleostei</taxon>
        <taxon>Acanthomorphata</taxon>
        <taxon>Zeiogadaria</taxon>
        <taxon>Gadariae</taxon>
        <taxon>Gadiformes</taxon>
        <taxon>Gadoidei</taxon>
        <taxon>Merlucciidae</taxon>
        <taxon>Merluccius</taxon>
    </lineage>
</organism>
<dbReference type="Proteomes" id="UP001174136">
    <property type="component" value="Unassembled WGS sequence"/>
</dbReference>
<sequence>MTFIAAKRYCGVAAEILSSSHCVRLQSGVRCFCESQGNPVPSLAWRLAGEAVNHSAHWPIMEFPIDHLGIISVISLNQSDEDPPTLVCLSNNSVGIDRMELNLAFSKGSVVMTLLCALFHVTLCRKKRGQLSDEADVGNSTELALAQGEQVEVVYANKAALDEGGEELHYVDVSFVMLDAPLAAYPRLDFIRGLNSKTPEYAQIRPRPIGSGDGEPQEEDVYAECVSTGQTGVREVMVEGSQTDMKDSGIFVLSATAVPPAVSRSGRLYCQVLLEAHVHCPAGAGPGPGVVDDGRDGPGLTEQIQSCVFGHLTTRLNFNTHILRSV</sequence>
<reference evidence="1" key="1">
    <citation type="journal article" date="2023" name="Front. Mar. Sci.">
        <title>A new Merluccius polli reference genome to investigate the effects of global change in West African waters.</title>
        <authorList>
            <person name="Mateo J.L."/>
            <person name="Blanco-Fernandez C."/>
            <person name="Garcia-Vazquez E."/>
            <person name="Machado-Schiaffino G."/>
        </authorList>
    </citation>
    <scope>NUCLEOTIDE SEQUENCE</scope>
    <source>
        <strain evidence="1">C29</strain>
        <tissue evidence="1">Fin</tissue>
    </source>
</reference>
<dbReference type="AlphaFoldDB" id="A0AA47N689"/>
<proteinExistence type="predicted"/>
<dbReference type="EMBL" id="JAOPHQ010001000">
    <property type="protein sequence ID" value="KAK0152460.1"/>
    <property type="molecule type" value="Genomic_DNA"/>
</dbReference>
<dbReference type="Gene3D" id="2.60.40.10">
    <property type="entry name" value="Immunoglobulins"/>
    <property type="match status" value="1"/>
</dbReference>
<evidence type="ECO:0008006" key="3">
    <source>
        <dbReference type="Google" id="ProtNLM"/>
    </source>
</evidence>
<evidence type="ECO:0000313" key="1">
    <source>
        <dbReference type="EMBL" id="KAK0152460.1"/>
    </source>
</evidence>
<gene>
    <name evidence="1" type="ORF">N1851_006022</name>
</gene>
<dbReference type="SUPFAM" id="SSF48726">
    <property type="entry name" value="Immunoglobulin"/>
    <property type="match status" value="1"/>
</dbReference>
<dbReference type="InterPro" id="IPR013783">
    <property type="entry name" value="Ig-like_fold"/>
</dbReference>
<comment type="caution">
    <text evidence="1">The sequence shown here is derived from an EMBL/GenBank/DDBJ whole genome shotgun (WGS) entry which is preliminary data.</text>
</comment>
<dbReference type="InterPro" id="IPR036179">
    <property type="entry name" value="Ig-like_dom_sf"/>
</dbReference>
<evidence type="ECO:0000313" key="2">
    <source>
        <dbReference type="Proteomes" id="UP001174136"/>
    </source>
</evidence>
<accession>A0AA47N689</accession>